<gene>
    <name evidence="8" type="ORF">Pla175_05860</name>
</gene>
<evidence type="ECO:0000256" key="2">
    <source>
        <dbReference type="ARBA" id="ARBA00023015"/>
    </source>
</evidence>
<dbReference type="InterPro" id="IPR007627">
    <property type="entry name" value="RNA_pol_sigma70_r2"/>
</dbReference>
<dbReference type="AlphaFoldDB" id="A0A518D708"/>
<dbReference type="InterPro" id="IPR013325">
    <property type="entry name" value="RNA_pol_sigma_r2"/>
</dbReference>
<evidence type="ECO:0000256" key="6">
    <source>
        <dbReference type="SAM" id="MobiDB-lite"/>
    </source>
</evidence>
<dbReference type="GO" id="GO:0003677">
    <property type="term" value="F:DNA binding"/>
    <property type="evidence" value="ECO:0007669"/>
    <property type="project" value="UniProtKB-KW"/>
</dbReference>
<comment type="similarity">
    <text evidence="1">Belongs to the sigma-70 factor family. ECF subfamily.</text>
</comment>
<protein>
    <submittedName>
        <fullName evidence="8">RNA polymerase sigma factor</fullName>
    </submittedName>
</protein>
<dbReference type="EMBL" id="CP036291">
    <property type="protein sequence ID" value="QDU87229.1"/>
    <property type="molecule type" value="Genomic_DNA"/>
</dbReference>
<evidence type="ECO:0000313" key="8">
    <source>
        <dbReference type="EMBL" id="QDU87229.1"/>
    </source>
</evidence>
<evidence type="ECO:0000256" key="1">
    <source>
        <dbReference type="ARBA" id="ARBA00010641"/>
    </source>
</evidence>
<feature type="domain" description="RNA polymerase sigma-70 region 2" evidence="7">
    <location>
        <begin position="73"/>
        <end position="135"/>
    </location>
</feature>
<evidence type="ECO:0000256" key="4">
    <source>
        <dbReference type="ARBA" id="ARBA00023125"/>
    </source>
</evidence>
<dbReference type="InterPro" id="IPR013324">
    <property type="entry name" value="RNA_pol_sigma_r3/r4-like"/>
</dbReference>
<dbReference type="Gene3D" id="1.10.1740.10">
    <property type="match status" value="1"/>
</dbReference>
<dbReference type="SUPFAM" id="SSF88659">
    <property type="entry name" value="Sigma3 and sigma4 domains of RNA polymerase sigma factors"/>
    <property type="match status" value="1"/>
</dbReference>
<proteinExistence type="inferred from homology"/>
<dbReference type="PANTHER" id="PTHR43133">
    <property type="entry name" value="RNA POLYMERASE ECF-TYPE SIGMA FACTO"/>
    <property type="match status" value="1"/>
</dbReference>
<dbReference type="InterPro" id="IPR036388">
    <property type="entry name" value="WH-like_DNA-bd_sf"/>
</dbReference>
<dbReference type="PANTHER" id="PTHR43133:SF8">
    <property type="entry name" value="RNA POLYMERASE SIGMA FACTOR HI_1459-RELATED"/>
    <property type="match status" value="1"/>
</dbReference>
<dbReference type="InterPro" id="IPR014284">
    <property type="entry name" value="RNA_pol_sigma-70_dom"/>
</dbReference>
<dbReference type="SUPFAM" id="SSF88946">
    <property type="entry name" value="Sigma2 domain of RNA polymerase sigma factors"/>
    <property type="match status" value="1"/>
</dbReference>
<accession>A0A518D708</accession>
<keyword evidence="2" id="KW-0805">Transcription regulation</keyword>
<evidence type="ECO:0000256" key="5">
    <source>
        <dbReference type="ARBA" id="ARBA00023163"/>
    </source>
</evidence>
<dbReference type="NCBIfam" id="TIGR02937">
    <property type="entry name" value="sigma70-ECF"/>
    <property type="match status" value="1"/>
</dbReference>
<keyword evidence="5" id="KW-0804">Transcription</keyword>
<evidence type="ECO:0000259" key="7">
    <source>
        <dbReference type="Pfam" id="PF04542"/>
    </source>
</evidence>
<dbReference type="Proteomes" id="UP000317429">
    <property type="component" value="Chromosome"/>
</dbReference>
<keyword evidence="4" id="KW-0238">DNA-binding</keyword>
<keyword evidence="9" id="KW-1185">Reference proteome</keyword>
<dbReference type="GO" id="GO:0006352">
    <property type="term" value="P:DNA-templated transcription initiation"/>
    <property type="evidence" value="ECO:0007669"/>
    <property type="project" value="InterPro"/>
</dbReference>
<organism evidence="8 9">
    <name type="scientific">Pirellulimonas nuda</name>
    <dbReference type="NCBI Taxonomy" id="2528009"/>
    <lineage>
        <taxon>Bacteria</taxon>
        <taxon>Pseudomonadati</taxon>
        <taxon>Planctomycetota</taxon>
        <taxon>Planctomycetia</taxon>
        <taxon>Pirellulales</taxon>
        <taxon>Lacipirellulaceae</taxon>
        <taxon>Pirellulimonas</taxon>
    </lineage>
</organism>
<sequence length="243" mass="26986">MRAAEAPNPAAGRPAPASWTPDRRLGYDRTRDWNGFALASPDVPETDADDWIRRLRSSGPEHDAALAELRRVLVRGLSRSLADRGGGEAFAEDIAQDALLKITRSLDTFEGRSRFTTWAITIATRLAISELRRRRFQDVSLHSVTKPGERSLEIAIDGQPGPEQQSEREELLVQLRRLIDEGLTPRQREATHALLDGMPVEEFAYRTGSNRNAVYKLVHDARAKLRVGLEEAGVTADDIAATL</sequence>
<feature type="region of interest" description="Disordered" evidence="6">
    <location>
        <begin position="1"/>
        <end position="23"/>
    </location>
</feature>
<dbReference type="KEGG" id="pnd:Pla175_05860"/>
<evidence type="ECO:0000256" key="3">
    <source>
        <dbReference type="ARBA" id="ARBA00023082"/>
    </source>
</evidence>
<dbReference type="GO" id="GO:0016987">
    <property type="term" value="F:sigma factor activity"/>
    <property type="evidence" value="ECO:0007669"/>
    <property type="project" value="UniProtKB-KW"/>
</dbReference>
<name>A0A518D708_9BACT</name>
<dbReference type="InterPro" id="IPR039425">
    <property type="entry name" value="RNA_pol_sigma-70-like"/>
</dbReference>
<feature type="compositionally biased region" description="Low complexity" evidence="6">
    <location>
        <begin position="1"/>
        <end position="17"/>
    </location>
</feature>
<dbReference type="Pfam" id="PF04542">
    <property type="entry name" value="Sigma70_r2"/>
    <property type="match status" value="1"/>
</dbReference>
<reference evidence="8 9" key="1">
    <citation type="submission" date="2019-02" db="EMBL/GenBank/DDBJ databases">
        <title>Deep-cultivation of Planctomycetes and their phenomic and genomic characterization uncovers novel biology.</title>
        <authorList>
            <person name="Wiegand S."/>
            <person name="Jogler M."/>
            <person name="Boedeker C."/>
            <person name="Pinto D."/>
            <person name="Vollmers J."/>
            <person name="Rivas-Marin E."/>
            <person name="Kohn T."/>
            <person name="Peeters S.H."/>
            <person name="Heuer A."/>
            <person name="Rast P."/>
            <person name="Oberbeckmann S."/>
            <person name="Bunk B."/>
            <person name="Jeske O."/>
            <person name="Meyerdierks A."/>
            <person name="Storesund J.E."/>
            <person name="Kallscheuer N."/>
            <person name="Luecker S."/>
            <person name="Lage O.M."/>
            <person name="Pohl T."/>
            <person name="Merkel B.J."/>
            <person name="Hornburger P."/>
            <person name="Mueller R.-W."/>
            <person name="Bruemmer F."/>
            <person name="Labrenz M."/>
            <person name="Spormann A.M."/>
            <person name="Op den Camp H."/>
            <person name="Overmann J."/>
            <person name="Amann R."/>
            <person name="Jetten M.S.M."/>
            <person name="Mascher T."/>
            <person name="Medema M.H."/>
            <person name="Devos D.P."/>
            <person name="Kaster A.-K."/>
            <person name="Ovreas L."/>
            <person name="Rohde M."/>
            <person name="Galperin M.Y."/>
            <person name="Jogler C."/>
        </authorList>
    </citation>
    <scope>NUCLEOTIDE SEQUENCE [LARGE SCALE GENOMIC DNA]</scope>
    <source>
        <strain evidence="8 9">Pla175</strain>
    </source>
</reference>
<evidence type="ECO:0000313" key="9">
    <source>
        <dbReference type="Proteomes" id="UP000317429"/>
    </source>
</evidence>
<dbReference type="Gene3D" id="1.10.10.10">
    <property type="entry name" value="Winged helix-like DNA-binding domain superfamily/Winged helix DNA-binding domain"/>
    <property type="match status" value="1"/>
</dbReference>
<dbReference type="OrthoDB" id="9780326at2"/>
<keyword evidence="3" id="KW-0731">Sigma factor</keyword>